<keyword evidence="5" id="KW-0539">Nucleus</keyword>
<dbReference type="eggNOG" id="KOG2014">
    <property type="taxonomic scope" value="Eukaryota"/>
</dbReference>
<comment type="pathway">
    <text evidence="2">Protein modification; protein sumoylation.</text>
</comment>
<dbReference type="OrthoDB" id="412647at2759"/>
<reference evidence="11" key="3">
    <citation type="submission" date="2021-02" db="UniProtKB">
        <authorList>
            <consortium name="EnsemblMetazoa"/>
        </authorList>
    </citation>
    <scope>IDENTIFICATION</scope>
    <source>
        <strain evidence="11">USDA</strain>
    </source>
</reference>
<dbReference type="CTD" id="8230126"/>
<evidence type="ECO:0000256" key="7">
    <source>
        <dbReference type="ARBA" id="ARBA00044187"/>
    </source>
</evidence>
<dbReference type="PRINTS" id="PR01849">
    <property type="entry name" value="UBIQUITINACT"/>
</dbReference>
<dbReference type="FunCoup" id="E0VT82">
    <property type="interactions" value="2390"/>
</dbReference>
<evidence type="ECO:0000313" key="11">
    <source>
        <dbReference type="EnsemblMetazoa" id="PHUM428030-PA"/>
    </source>
</evidence>
<dbReference type="Pfam" id="PF00899">
    <property type="entry name" value="ThiF"/>
    <property type="match status" value="1"/>
</dbReference>
<dbReference type="PANTHER" id="PTHR10953">
    <property type="entry name" value="UBIQUITIN-ACTIVATING ENZYME E1"/>
    <property type="match status" value="1"/>
</dbReference>
<dbReference type="STRING" id="121224.E0VT82"/>
<reference evidence="10" key="1">
    <citation type="submission" date="2007-04" db="EMBL/GenBank/DDBJ databases">
        <title>Annotation of Pediculus humanus corporis strain USDA.</title>
        <authorList>
            <person name="Kirkness E."/>
            <person name="Hannick L."/>
            <person name="Hass B."/>
            <person name="Bruggner R."/>
            <person name="Lawson D."/>
            <person name="Bidwell S."/>
            <person name="Joardar V."/>
            <person name="Caler E."/>
            <person name="Walenz B."/>
            <person name="Inman J."/>
            <person name="Schobel S."/>
            <person name="Galinsky K."/>
            <person name="Amedeo P."/>
            <person name="Strausberg R."/>
        </authorList>
    </citation>
    <scope>NUCLEOTIDE SEQUENCE</scope>
    <source>
        <strain evidence="10">USDA</strain>
    </source>
</reference>
<protein>
    <recommendedName>
        <fullName evidence="7">SUMO-activating enzyme subunit 1</fullName>
    </recommendedName>
    <alternativeName>
        <fullName evidence="8">Ubiquitin-like 1-activating enzyme E1A</fullName>
    </alternativeName>
</protein>
<dbReference type="InterPro" id="IPR045886">
    <property type="entry name" value="ThiF/MoeB/HesA"/>
</dbReference>
<comment type="similarity">
    <text evidence="3">Belongs to the ubiquitin-activating E1 family.</text>
</comment>
<dbReference type="AlphaFoldDB" id="E0VT82"/>
<evidence type="ECO:0000256" key="5">
    <source>
        <dbReference type="ARBA" id="ARBA00023242"/>
    </source>
</evidence>
<dbReference type="GO" id="GO:0019948">
    <property type="term" value="F:SUMO activating enzyme activity"/>
    <property type="evidence" value="ECO:0007669"/>
    <property type="project" value="TreeGrafter"/>
</dbReference>
<dbReference type="GO" id="GO:0016925">
    <property type="term" value="P:protein sumoylation"/>
    <property type="evidence" value="ECO:0007669"/>
    <property type="project" value="TreeGrafter"/>
</dbReference>
<sequence length="337" mass="37648">MVAGQANELTEDEAELYDRQIRLWGLESQKRLRNSRILIIGVKGFGAEIAKNIILSGVKSVVLLDDGVLTEEDTCSQFLAPVELVGSSRAEASLMRAQALNPMVNITADTSRIQEKNENFFKNFDVVIATECTLSELKRINQICRGNNIKFFCGDVYGMFGYIFADLQVHQYVEEVTKLPSGKGDGKKKLEPVKITVKDTANFVSLSKALGVDWSKPENAKKLTKMDYSYFLMRVLLEFRTKYNRKPDPKNRMADIDTLSSLSKTVLTSLQVPQDKIPTTVFSNVFAEISPVCAIVGGVVSQEIVKAVSQREAPHNNFFFFNPDNFCGFVETHSSSD</sequence>
<dbReference type="GeneID" id="8230126"/>
<dbReference type="EnsemblMetazoa" id="PHUM428030-RA">
    <property type="protein sequence ID" value="PHUM428030-PA"/>
    <property type="gene ID" value="PHUM428030"/>
</dbReference>
<keyword evidence="4" id="KW-0833">Ubl conjugation pathway</keyword>
<dbReference type="Gene3D" id="3.40.50.720">
    <property type="entry name" value="NAD(P)-binding Rossmann-like Domain"/>
    <property type="match status" value="1"/>
</dbReference>
<dbReference type="EMBL" id="DS235760">
    <property type="protein sequence ID" value="EEB16588.1"/>
    <property type="molecule type" value="Genomic_DNA"/>
</dbReference>
<evidence type="ECO:0000256" key="6">
    <source>
        <dbReference type="ARBA" id="ARBA00026003"/>
    </source>
</evidence>
<evidence type="ECO:0000313" key="10">
    <source>
        <dbReference type="EMBL" id="EEB16588.1"/>
    </source>
</evidence>
<dbReference type="GO" id="GO:0031510">
    <property type="term" value="C:SUMO activating enzyme complex"/>
    <property type="evidence" value="ECO:0007669"/>
    <property type="project" value="TreeGrafter"/>
</dbReference>
<dbReference type="CDD" id="cd01492">
    <property type="entry name" value="Aos1_SUMO"/>
    <property type="match status" value="1"/>
</dbReference>
<organism>
    <name type="scientific">Pediculus humanus subsp. corporis</name>
    <name type="common">Body louse</name>
    <dbReference type="NCBI Taxonomy" id="121224"/>
    <lineage>
        <taxon>Eukaryota</taxon>
        <taxon>Metazoa</taxon>
        <taxon>Ecdysozoa</taxon>
        <taxon>Arthropoda</taxon>
        <taxon>Hexapoda</taxon>
        <taxon>Insecta</taxon>
        <taxon>Pterygota</taxon>
        <taxon>Neoptera</taxon>
        <taxon>Paraneoptera</taxon>
        <taxon>Psocodea</taxon>
        <taxon>Troctomorpha</taxon>
        <taxon>Phthiraptera</taxon>
        <taxon>Anoplura</taxon>
        <taxon>Pediculidae</taxon>
        <taxon>Pediculus</taxon>
    </lineage>
</organism>
<keyword evidence="12" id="KW-1185">Reference proteome</keyword>
<dbReference type="KEGG" id="phu:Phum_PHUM428030"/>
<dbReference type="HOGENOM" id="CLU_002556_4_0_1"/>
<dbReference type="VEuPathDB" id="VectorBase:PHUM428030"/>
<feature type="domain" description="THIF-type NAD/FAD binding fold" evidence="9">
    <location>
        <begin position="17"/>
        <end position="323"/>
    </location>
</feature>
<dbReference type="PANTHER" id="PTHR10953:SF162">
    <property type="entry name" value="SUMO-ACTIVATING ENZYME SUBUNIT 1"/>
    <property type="match status" value="1"/>
</dbReference>
<dbReference type="OMA" id="EFFGQFD"/>
<comment type="subcellular location">
    <subcellularLocation>
        <location evidence="1">Nucleus</location>
    </subcellularLocation>
</comment>
<dbReference type="FunFam" id="3.40.50.720:FF:000744">
    <property type="entry name" value="Smt3 activating enzyme 1"/>
    <property type="match status" value="1"/>
</dbReference>
<evidence type="ECO:0000256" key="3">
    <source>
        <dbReference type="ARBA" id="ARBA00005673"/>
    </source>
</evidence>
<dbReference type="InParanoid" id="E0VT82"/>
<dbReference type="InterPro" id="IPR000594">
    <property type="entry name" value="ThiF_NAD_FAD-bd"/>
</dbReference>
<dbReference type="GO" id="GO:0005737">
    <property type="term" value="C:cytoplasm"/>
    <property type="evidence" value="ECO:0007669"/>
    <property type="project" value="TreeGrafter"/>
</dbReference>
<evidence type="ECO:0000256" key="2">
    <source>
        <dbReference type="ARBA" id="ARBA00004718"/>
    </source>
</evidence>
<dbReference type="Proteomes" id="UP000009046">
    <property type="component" value="Unassembled WGS sequence"/>
</dbReference>
<comment type="subunit">
    <text evidence="6">Heterodimer of SAE1 and UBA2/SAE2. The heterodimer corresponds to the two domains that are encoded on a single polypeptide chain in ubiquitin-activating enzyme E1. Interacts with UBE2I.</text>
</comment>
<proteinExistence type="inferred from homology"/>
<evidence type="ECO:0000256" key="1">
    <source>
        <dbReference type="ARBA" id="ARBA00004123"/>
    </source>
</evidence>
<evidence type="ECO:0000259" key="9">
    <source>
        <dbReference type="Pfam" id="PF00899"/>
    </source>
</evidence>
<dbReference type="RefSeq" id="XP_002429326.1">
    <property type="nucleotide sequence ID" value="XM_002429281.1"/>
</dbReference>
<evidence type="ECO:0000313" key="12">
    <source>
        <dbReference type="Proteomes" id="UP000009046"/>
    </source>
</evidence>
<gene>
    <name evidence="11" type="primary">8230126</name>
    <name evidence="10" type="ORF">Phum_PHUM428030</name>
</gene>
<dbReference type="SUPFAM" id="SSF69572">
    <property type="entry name" value="Activating enzymes of the ubiquitin-like proteins"/>
    <property type="match status" value="1"/>
</dbReference>
<dbReference type="InterPro" id="IPR035985">
    <property type="entry name" value="Ubiquitin-activating_enz"/>
</dbReference>
<dbReference type="InterPro" id="IPR000011">
    <property type="entry name" value="UBQ/SUMO-activ_enz_E1-like"/>
</dbReference>
<accession>E0VT82</accession>
<evidence type="ECO:0000256" key="4">
    <source>
        <dbReference type="ARBA" id="ARBA00022786"/>
    </source>
</evidence>
<name>E0VT82_PEDHC</name>
<reference evidence="10" key="2">
    <citation type="submission" date="2007-04" db="EMBL/GenBank/DDBJ databases">
        <title>The genome of the human body louse.</title>
        <authorList>
            <consortium name="The Human Body Louse Genome Consortium"/>
            <person name="Kirkness E."/>
            <person name="Walenz B."/>
            <person name="Hass B."/>
            <person name="Bruggner R."/>
            <person name="Strausberg R."/>
        </authorList>
    </citation>
    <scope>NUCLEOTIDE SEQUENCE</scope>
    <source>
        <strain evidence="10">USDA</strain>
    </source>
</reference>
<dbReference type="EMBL" id="AAZO01005229">
    <property type="status" value="NOT_ANNOTATED_CDS"/>
    <property type="molecule type" value="Genomic_DNA"/>
</dbReference>
<evidence type="ECO:0000256" key="8">
    <source>
        <dbReference type="ARBA" id="ARBA00044354"/>
    </source>
</evidence>